<sequence>MRKLTLSLLLLVLISCSKDDNSNANVGGTIDKISVIGGSKNESAQSVISTQDGGYAILGYTQSMDGDIVGKDNESFDYWLLKYDSNGNLEWQKTYGGTAEDRGAGLVQTADGGFALFGYSKSSDGDTTENAGGRDFWVIKVNSTGSVIWQKSHGFIGSDYGNKIISTSDNGLLLVGVLDVTSSNGAGNDRAIQHAGGDYWAIKLDANGNKLWRHYYGGNLADTPNSVVESQDGGFIIVGTADSADVDITNNKGTYDIWIVKINASGTLLWEKSFGGAEIDSGYDIVKTSDNNFVIVGDTRSSDQDISSNNGAADAWVLKINSTGELLWQKTIGGTSFDVARSICKAQEGGFFIAGSSRSADGDITTNKGQNDGLIMKMSSDGNLEWQKTIGGSNIDFFYSVAQLSNSNVIVVGNSTSSDGDIQANQGFTDALIVTIK</sequence>
<reference evidence="2" key="1">
    <citation type="journal article" date="2019" name="Int. J. Syst. Evol. Microbiol.">
        <title>The Global Catalogue of Microorganisms (GCM) 10K type strain sequencing project: providing services to taxonomists for standard genome sequencing and annotation.</title>
        <authorList>
            <consortium name="The Broad Institute Genomics Platform"/>
            <consortium name="The Broad Institute Genome Sequencing Center for Infectious Disease"/>
            <person name="Wu L."/>
            <person name="Ma J."/>
        </authorList>
    </citation>
    <scope>NUCLEOTIDE SEQUENCE [LARGE SCALE GENOMIC DNA]</scope>
    <source>
        <strain evidence="2">CCUG 62114</strain>
    </source>
</reference>
<dbReference type="InterPro" id="IPR011047">
    <property type="entry name" value="Quinoprotein_ADH-like_sf"/>
</dbReference>
<dbReference type="PANTHER" id="PTHR42754">
    <property type="entry name" value="ENDOGLUCANASE"/>
    <property type="match status" value="1"/>
</dbReference>
<proteinExistence type="predicted"/>
<accession>A0ABW3I3G2</accession>
<gene>
    <name evidence="1" type="ORF">ACFQ1O_10425</name>
</gene>
<evidence type="ECO:0000313" key="2">
    <source>
        <dbReference type="Proteomes" id="UP001596997"/>
    </source>
</evidence>
<comment type="caution">
    <text evidence="1">The sequence shown here is derived from an EMBL/GenBank/DDBJ whole genome shotgun (WGS) entry which is preliminary data.</text>
</comment>
<dbReference type="RefSeq" id="WP_377715967.1">
    <property type="nucleotide sequence ID" value="NZ_JBHTJM010000009.1"/>
</dbReference>
<keyword evidence="2" id="KW-1185">Reference proteome</keyword>
<organism evidence="1 2">
    <name type="scientific">Pseudofulvibacter geojedonensis</name>
    <dbReference type="NCBI Taxonomy" id="1123758"/>
    <lineage>
        <taxon>Bacteria</taxon>
        <taxon>Pseudomonadati</taxon>
        <taxon>Bacteroidota</taxon>
        <taxon>Flavobacteriia</taxon>
        <taxon>Flavobacteriales</taxon>
        <taxon>Flavobacteriaceae</taxon>
        <taxon>Pseudofulvibacter</taxon>
    </lineage>
</organism>
<dbReference type="Proteomes" id="UP001596997">
    <property type="component" value="Unassembled WGS sequence"/>
</dbReference>
<evidence type="ECO:0000313" key="1">
    <source>
        <dbReference type="EMBL" id="MFD0964419.1"/>
    </source>
</evidence>
<dbReference type="PROSITE" id="PS51257">
    <property type="entry name" value="PROKAR_LIPOPROTEIN"/>
    <property type="match status" value="1"/>
</dbReference>
<evidence type="ECO:0008006" key="3">
    <source>
        <dbReference type="Google" id="ProtNLM"/>
    </source>
</evidence>
<name>A0ABW3I3G2_9FLAO</name>
<dbReference type="EMBL" id="JBHTJM010000009">
    <property type="protein sequence ID" value="MFD0964419.1"/>
    <property type="molecule type" value="Genomic_DNA"/>
</dbReference>
<protein>
    <recommendedName>
        <fullName evidence="3">Bulb-type lectin domain-containing protein</fullName>
    </recommendedName>
</protein>
<dbReference type="PANTHER" id="PTHR42754:SF1">
    <property type="entry name" value="LIPOPROTEIN"/>
    <property type="match status" value="1"/>
</dbReference>
<dbReference type="SUPFAM" id="SSF50998">
    <property type="entry name" value="Quinoprotein alcohol dehydrogenase-like"/>
    <property type="match status" value="1"/>
</dbReference>